<sequence length="581" mass="63641">MYTALRCFEWLLRRISEVHLSKHRSTRLAMDSREEQEIRDTALLQQHIGYKQELKRSFSALHSFALCFTITGLVPSIAATIPYALAAGPAGLIWGWVIGLAFITTIATALAELSSALPTTGALYFWTFYFGPKNHRGLLCYIIGYLNTLGSVVGLMSISYSVALMISSVVGIATNGEWTASRLQVYLIALAVMVSHATVSSLPGKALAAMQTVYMVGNFLIIIVVAIVLPALTPSEKRPDASWVFTHVDNGSDWPTGFTFILAFLMPLWTVNGFESSIHISEETRDAVRAVPKALMWIVVASFVLGLACVIGISFSVKDFEAVRNTPLGQPMAQILLDSFGYSGALAAWTSIAFLTWTMGSSVSIATSRQVWAFSRDGALPFSKIISRVTSRGVPIFAIWCSPIIAALLGLLALINEVAASALFSLGVVASYSCYAIPIFSRLTWGRDRFVPGPFYTGDFLSPIINWTCLICMAFFWIIFLFPTSGPHPTAENMNYGAVIFATVISGVLISWYLPNVGAKHWFTGPKNDYAMENGLATETIEGSIVHSSLENRRMSNKACEILGIHYPEKEKQRLGQEPSR</sequence>
<gene>
    <name evidence="7" type="ORF">VHEMI02354</name>
</gene>
<evidence type="ECO:0000256" key="6">
    <source>
        <dbReference type="SAM" id="Phobius"/>
    </source>
</evidence>
<dbReference type="EMBL" id="CDHN01000001">
    <property type="protein sequence ID" value="CEJ82279.1"/>
    <property type="molecule type" value="Genomic_DNA"/>
</dbReference>
<comment type="subcellular location">
    <subcellularLocation>
        <location evidence="1">Membrane</location>
        <topology evidence="1">Multi-pass membrane protein</topology>
    </subcellularLocation>
</comment>
<evidence type="ECO:0000313" key="8">
    <source>
        <dbReference type="Proteomes" id="UP000039046"/>
    </source>
</evidence>
<feature type="transmembrane region" description="Helical" evidence="6">
    <location>
        <begin position="214"/>
        <end position="234"/>
    </location>
</feature>
<keyword evidence="5 6" id="KW-0472">Membrane</keyword>
<keyword evidence="2" id="KW-0813">Transport</keyword>
<dbReference type="Pfam" id="PF13520">
    <property type="entry name" value="AA_permease_2"/>
    <property type="match status" value="1"/>
</dbReference>
<dbReference type="HOGENOM" id="CLU_004495_0_3_1"/>
<dbReference type="OrthoDB" id="3900342at2759"/>
<reference evidence="7 8" key="1">
    <citation type="journal article" date="2015" name="Genome Announc.">
        <title>Draft Genome Sequence and Gene Annotation of the Entomopathogenic Fungus Verticillium hemipterigenum.</title>
        <authorList>
            <person name="Horn F."/>
            <person name="Habel A."/>
            <person name="Scharf D.H."/>
            <person name="Dworschak J."/>
            <person name="Brakhage A.A."/>
            <person name="Guthke R."/>
            <person name="Hertweck C."/>
            <person name="Linde J."/>
        </authorList>
    </citation>
    <scope>NUCLEOTIDE SEQUENCE [LARGE SCALE GENOMIC DNA]</scope>
</reference>
<feature type="transmembrane region" description="Helical" evidence="6">
    <location>
        <begin position="183"/>
        <end position="202"/>
    </location>
</feature>
<dbReference type="InterPro" id="IPR002293">
    <property type="entry name" value="AA/rel_permease1"/>
</dbReference>
<feature type="transmembrane region" description="Helical" evidence="6">
    <location>
        <begin position="421"/>
        <end position="440"/>
    </location>
</feature>
<dbReference type="PANTHER" id="PTHR45649">
    <property type="entry name" value="AMINO-ACID PERMEASE BAT1"/>
    <property type="match status" value="1"/>
</dbReference>
<feature type="transmembrane region" description="Helical" evidence="6">
    <location>
        <begin position="460"/>
        <end position="482"/>
    </location>
</feature>
<feature type="transmembrane region" description="Helical" evidence="6">
    <location>
        <begin position="494"/>
        <end position="514"/>
    </location>
</feature>
<dbReference type="PANTHER" id="PTHR45649:SF6">
    <property type="entry name" value="GABA-SPECIFIC PERMEASE"/>
    <property type="match status" value="1"/>
</dbReference>
<dbReference type="GO" id="GO:0016020">
    <property type="term" value="C:membrane"/>
    <property type="evidence" value="ECO:0007669"/>
    <property type="project" value="UniProtKB-SubCell"/>
</dbReference>
<feature type="transmembrane region" description="Helical" evidence="6">
    <location>
        <begin position="138"/>
        <end position="163"/>
    </location>
</feature>
<dbReference type="Proteomes" id="UP000039046">
    <property type="component" value="Unassembled WGS sequence"/>
</dbReference>
<evidence type="ECO:0000256" key="5">
    <source>
        <dbReference type="ARBA" id="ARBA00023136"/>
    </source>
</evidence>
<evidence type="ECO:0000256" key="1">
    <source>
        <dbReference type="ARBA" id="ARBA00004141"/>
    </source>
</evidence>
<keyword evidence="4 6" id="KW-1133">Transmembrane helix</keyword>
<feature type="transmembrane region" description="Helical" evidence="6">
    <location>
        <begin position="254"/>
        <end position="274"/>
    </location>
</feature>
<name>A0A0A1TA82_9HYPO</name>
<organism evidence="7 8">
    <name type="scientific">[Torrubiella] hemipterigena</name>
    <dbReference type="NCBI Taxonomy" id="1531966"/>
    <lineage>
        <taxon>Eukaryota</taxon>
        <taxon>Fungi</taxon>
        <taxon>Dikarya</taxon>
        <taxon>Ascomycota</taxon>
        <taxon>Pezizomycotina</taxon>
        <taxon>Sordariomycetes</taxon>
        <taxon>Hypocreomycetidae</taxon>
        <taxon>Hypocreales</taxon>
        <taxon>Clavicipitaceae</taxon>
        <taxon>Clavicipitaceae incertae sedis</taxon>
        <taxon>'Torrubiella' clade</taxon>
    </lineage>
</organism>
<protein>
    <recommendedName>
        <fullName evidence="9">Amino acid permease</fullName>
    </recommendedName>
</protein>
<keyword evidence="8" id="KW-1185">Reference proteome</keyword>
<evidence type="ECO:0008006" key="9">
    <source>
        <dbReference type="Google" id="ProtNLM"/>
    </source>
</evidence>
<evidence type="ECO:0000256" key="4">
    <source>
        <dbReference type="ARBA" id="ARBA00022989"/>
    </source>
</evidence>
<accession>A0A0A1TA82</accession>
<feature type="transmembrane region" description="Helical" evidence="6">
    <location>
        <begin position="93"/>
        <end position="126"/>
    </location>
</feature>
<feature type="transmembrane region" description="Helical" evidence="6">
    <location>
        <begin position="294"/>
        <end position="315"/>
    </location>
</feature>
<dbReference type="STRING" id="1531966.A0A0A1TA82"/>
<feature type="transmembrane region" description="Helical" evidence="6">
    <location>
        <begin position="60"/>
        <end position="81"/>
    </location>
</feature>
<evidence type="ECO:0000256" key="2">
    <source>
        <dbReference type="ARBA" id="ARBA00022448"/>
    </source>
</evidence>
<evidence type="ECO:0000256" key="3">
    <source>
        <dbReference type="ARBA" id="ARBA00022692"/>
    </source>
</evidence>
<feature type="transmembrane region" description="Helical" evidence="6">
    <location>
        <begin position="394"/>
        <end position="415"/>
    </location>
</feature>
<keyword evidence="3 6" id="KW-0812">Transmembrane</keyword>
<feature type="transmembrane region" description="Helical" evidence="6">
    <location>
        <begin position="335"/>
        <end position="359"/>
    </location>
</feature>
<dbReference type="AlphaFoldDB" id="A0A0A1TA82"/>
<proteinExistence type="predicted"/>
<dbReference type="GO" id="GO:0022857">
    <property type="term" value="F:transmembrane transporter activity"/>
    <property type="evidence" value="ECO:0007669"/>
    <property type="project" value="InterPro"/>
</dbReference>
<dbReference type="PIRSF" id="PIRSF006060">
    <property type="entry name" value="AA_transporter"/>
    <property type="match status" value="1"/>
</dbReference>
<dbReference type="Gene3D" id="1.20.1740.10">
    <property type="entry name" value="Amino acid/polyamine transporter I"/>
    <property type="match status" value="1"/>
</dbReference>
<evidence type="ECO:0000313" key="7">
    <source>
        <dbReference type="EMBL" id="CEJ82279.1"/>
    </source>
</evidence>